<comment type="caution">
    <text evidence="2">The sequence shown here is derived from an EMBL/GenBank/DDBJ whole genome shotgun (WGS) entry which is preliminary data.</text>
</comment>
<accession>A0A6A1UMG2</accession>
<dbReference type="AlphaFoldDB" id="A0A6A1UMG2"/>
<evidence type="ECO:0000256" key="1">
    <source>
        <dbReference type="SAM" id="Phobius"/>
    </source>
</evidence>
<keyword evidence="1" id="KW-0812">Transmembrane</keyword>
<protein>
    <submittedName>
        <fullName evidence="2">Uncharacterized protein</fullName>
    </submittedName>
</protein>
<evidence type="ECO:0000313" key="3">
    <source>
        <dbReference type="Proteomes" id="UP000516437"/>
    </source>
</evidence>
<dbReference type="Proteomes" id="UP000516437">
    <property type="component" value="Unassembled WGS sequence"/>
</dbReference>
<feature type="transmembrane region" description="Helical" evidence="1">
    <location>
        <begin position="249"/>
        <end position="276"/>
    </location>
</feature>
<sequence length="292" mass="34020">MTNQDKAKNDTLQVEAPKDEKVDFLAEPIKNTDEYSLQTKSKETTLEIESPKEPVGGTCIFKLPRELIDKIGTKYHEPQIVSIGPYHNNRHDNLKVMDDHKIRKWLGQSGQQMHQYSCVSTFVLQLKSSQATHKKLIGGEIQESKANQISKYFMRYTAFLDFLLNTKEDVDLLYERKVIEHSFETDEKLATYINALGKDLLFGFDNSYVSQQDDFDNLSKMFNEINAHYRSGIRWKWADFKREYCNKPWLLISAFVALVYLLLTFGQTFIAIYAYVHPKKYTINSQFATSRH</sequence>
<organism evidence="2 3">
    <name type="scientific">Morella rubra</name>
    <name type="common">Chinese bayberry</name>
    <dbReference type="NCBI Taxonomy" id="262757"/>
    <lineage>
        <taxon>Eukaryota</taxon>
        <taxon>Viridiplantae</taxon>
        <taxon>Streptophyta</taxon>
        <taxon>Embryophyta</taxon>
        <taxon>Tracheophyta</taxon>
        <taxon>Spermatophyta</taxon>
        <taxon>Magnoliopsida</taxon>
        <taxon>eudicotyledons</taxon>
        <taxon>Gunneridae</taxon>
        <taxon>Pentapetalae</taxon>
        <taxon>rosids</taxon>
        <taxon>fabids</taxon>
        <taxon>Fagales</taxon>
        <taxon>Myricaceae</taxon>
        <taxon>Morella</taxon>
    </lineage>
</organism>
<dbReference type="PANTHER" id="PTHR31170:SF21">
    <property type="match status" value="1"/>
</dbReference>
<dbReference type="EMBL" id="RXIC02000051">
    <property type="protein sequence ID" value="KAB1201585.1"/>
    <property type="molecule type" value="Genomic_DNA"/>
</dbReference>
<dbReference type="PANTHER" id="PTHR31170">
    <property type="entry name" value="BNAC04G53230D PROTEIN"/>
    <property type="match status" value="1"/>
</dbReference>
<name>A0A6A1UMG2_9ROSI</name>
<keyword evidence="1" id="KW-0472">Membrane</keyword>
<keyword evidence="3" id="KW-1185">Reference proteome</keyword>
<reference evidence="2 3" key="1">
    <citation type="journal article" date="2019" name="Plant Biotechnol. J.">
        <title>The red bayberry genome and genetic basis of sex determination.</title>
        <authorList>
            <person name="Jia H.M."/>
            <person name="Jia H.J."/>
            <person name="Cai Q.L."/>
            <person name="Wang Y."/>
            <person name="Zhao H.B."/>
            <person name="Yang W.F."/>
            <person name="Wang G.Y."/>
            <person name="Li Y.H."/>
            <person name="Zhan D.L."/>
            <person name="Shen Y.T."/>
            <person name="Niu Q.F."/>
            <person name="Chang L."/>
            <person name="Qiu J."/>
            <person name="Zhao L."/>
            <person name="Xie H.B."/>
            <person name="Fu W.Y."/>
            <person name="Jin J."/>
            <person name="Li X.W."/>
            <person name="Jiao Y."/>
            <person name="Zhou C.C."/>
            <person name="Tu T."/>
            <person name="Chai C.Y."/>
            <person name="Gao J.L."/>
            <person name="Fan L.J."/>
            <person name="van de Weg E."/>
            <person name="Wang J.Y."/>
            <person name="Gao Z.S."/>
        </authorList>
    </citation>
    <scope>NUCLEOTIDE SEQUENCE [LARGE SCALE GENOMIC DNA]</scope>
    <source>
        <tissue evidence="2">Leaves</tissue>
    </source>
</reference>
<gene>
    <name evidence="2" type="ORF">CJ030_MR0G002902</name>
</gene>
<dbReference type="Pfam" id="PF03140">
    <property type="entry name" value="DUF247"/>
    <property type="match status" value="2"/>
</dbReference>
<dbReference type="InterPro" id="IPR004158">
    <property type="entry name" value="DUF247_pln"/>
</dbReference>
<evidence type="ECO:0000313" key="2">
    <source>
        <dbReference type="EMBL" id="KAB1201585.1"/>
    </source>
</evidence>
<keyword evidence="1" id="KW-1133">Transmembrane helix</keyword>
<proteinExistence type="predicted"/>